<evidence type="ECO:0000313" key="2">
    <source>
        <dbReference type="Proteomes" id="UP001234989"/>
    </source>
</evidence>
<proteinExistence type="predicted"/>
<gene>
    <name evidence="1" type="ORF">MTR67_042935</name>
</gene>
<dbReference type="Proteomes" id="UP001234989">
    <property type="component" value="Chromosome 10"/>
</dbReference>
<evidence type="ECO:0008006" key="3">
    <source>
        <dbReference type="Google" id="ProtNLM"/>
    </source>
</evidence>
<reference evidence="1" key="1">
    <citation type="submission" date="2023-08" db="EMBL/GenBank/DDBJ databases">
        <title>A de novo genome assembly of Solanum verrucosum Schlechtendal, a Mexican diploid species geographically isolated from the other diploid A-genome species in potato relatives.</title>
        <authorList>
            <person name="Hosaka K."/>
        </authorList>
    </citation>
    <scope>NUCLEOTIDE SEQUENCE</scope>
    <source>
        <tissue evidence="1">Young leaves</tissue>
    </source>
</reference>
<dbReference type="AlphaFoldDB" id="A0AAF0ZU72"/>
<keyword evidence="2" id="KW-1185">Reference proteome</keyword>
<dbReference type="EMBL" id="CP133621">
    <property type="protein sequence ID" value="WMV49550.1"/>
    <property type="molecule type" value="Genomic_DNA"/>
</dbReference>
<sequence>MHFRNDASKKSLVRRNLNVEREDPQDLVDLLAKQVTHVEFRDVFQVLVQVIMVQTNKEVVAPVNQYMGTVVTKVPDFTRTNPLKFHGMQMEEDPQEFIGEI</sequence>
<evidence type="ECO:0000313" key="1">
    <source>
        <dbReference type="EMBL" id="WMV49550.1"/>
    </source>
</evidence>
<accession>A0AAF0ZU72</accession>
<organism evidence="1 2">
    <name type="scientific">Solanum verrucosum</name>
    <dbReference type="NCBI Taxonomy" id="315347"/>
    <lineage>
        <taxon>Eukaryota</taxon>
        <taxon>Viridiplantae</taxon>
        <taxon>Streptophyta</taxon>
        <taxon>Embryophyta</taxon>
        <taxon>Tracheophyta</taxon>
        <taxon>Spermatophyta</taxon>
        <taxon>Magnoliopsida</taxon>
        <taxon>eudicotyledons</taxon>
        <taxon>Gunneridae</taxon>
        <taxon>Pentapetalae</taxon>
        <taxon>asterids</taxon>
        <taxon>lamiids</taxon>
        <taxon>Solanales</taxon>
        <taxon>Solanaceae</taxon>
        <taxon>Solanoideae</taxon>
        <taxon>Solaneae</taxon>
        <taxon>Solanum</taxon>
    </lineage>
</organism>
<name>A0AAF0ZU72_SOLVR</name>
<protein>
    <recommendedName>
        <fullName evidence="3">Gag-pol polyprotein</fullName>
    </recommendedName>
</protein>